<name>A0ABV0UD79_9TELE</name>
<protein>
    <submittedName>
        <fullName evidence="2">Uncharacterized protein</fullName>
    </submittedName>
</protein>
<sequence length="121" mass="13222">MTFNPLDYLHVGVGGGLSICVEVHGVFVEWVYVREFVTRRCIVFKLARMVEGLQHTGRKSIKGQVDSPPEGLSSPKQTYKGYHPSHTSTSCHAGQAQDTASSVPQGTHQLTACYGHLHAKS</sequence>
<dbReference type="Proteomes" id="UP001482620">
    <property type="component" value="Unassembled WGS sequence"/>
</dbReference>
<feature type="compositionally biased region" description="Polar residues" evidence="1">
    <location>
        <begin position="85"/>
        <end position="103"/>
    </location>
</feature>
<feature type="region of interest" description="Disordered" evidence="1">
    <location>
        <begin position="57"/>
        <end position="103"/>
    </location>
</feature>
<proteinExistence type="predicted"/>
<comment type="caution">
    <text evidence="2">The sequence shown here is derived from an EMBL/GenBank/DDBJ whole genome shotgun (WGS) entry which is preliminary data.</text>
</comment>
<accession>A0ABV0UD79</accession>
<dbReference type="EMBL" id="JAHRIQ010065693">
    <property type="protein sequence ID" value="MEQ2242547.1"/>
    <property type="molecule type" value="Genomic_DNA"/>
</dbReference>
<evidence type="ECO:0000256" key="1">
    <source>
        <dbReference type="SAM" id="MobiDB-lite"/>
    </source>
</evidence>
<reference evidence="2 3" key="1">
    <citation type="submission" date="2021-06" db="EMBL/GenBank/DDBJ databases">
        <authorList>
            <person name="Palmer J.M."/>
        </authorList>
    </citation>
    <scope>NUCLEOTIDE SEQUENCE [LARGE SCALE GENOMIC DNA]</scope>
    <source>
        <strain evidence="3">if_2019</strain>
        <tissue evidence="2">Muscle</tissue>
    </source>
</reference>
<organism evidence="2 3">
    <name type="scientific">Ilyodon furcidens</name>
    <name type="common">goldbreast splitfin</name>
    <dbReference type="NCBI Taxonomy" id="33524"/>
    <lineage>
        <taxon>Eukaryota</taxon>
        <taxon>Metazoa</taxon>
        <taxon>Chordata</taxon>
        <taxon>Craniata</taxon>
        <taxon>Vertebrata</taxon>
        <taxon>Euteleostomi</taxon>
        <taxon>Actinopterygii</taxon>
        <taxon>Neopterygii</taxon>
        <taxon>Teleostei</taxon>
        <taxon>Neoteleostei</taxon>
        <taxon>Acanthomorphata</taxon>
        <taxon>Ovalentaria</taxon>
        <taxon>Atherinomorphae</taxon>
        <taxon>Cyprinodontiformes</taxon>
        <taxon>Goodeidae</taxon>
        <taxon>Ilyodon</taxon>
    </lineage>
</organism>
<keyword evidence="3" id="KW-1185">Reference proteome</keyword>
<gene>
    <name evidence="2" type="ORF">ILYODFUR_036883</name>
</gene>
<evidence type="ECO:0000313" key="3">
    <source>
        <dbReference type="Proteomes" id="UP001482620"/>
    </source>
</evidence>
<evidence type="ECO:0000313" key="2">
    <source>
        <dbReference type="EMBL" id="MEQ2242547.1"/>
    </source>
</evidence>